<dbReference type="NCBIfam" id="TIGR02937">
    <property type="entry name" value="sigma70-ECF"/>
    <property type="match status" value="1"/>
</dbReference>
<feature type="domain" description="RNA polymerase sigma factor 70 region 4 type 2" evidence="6">
    <location>
        <begin position="139"/>
        <end position="185"/>
    </location>
</feature>
<dbReference type="InterPro" id="IPR013324">
    <property type="entry name" value="RNA_pol_sigma_r3/r4-like"/>
</dbReference>
<dbReference type="SUPFAM" id="SSF88659">
    <property type="entry name" value="Sigma3 and sigma4 domains of RNA polymerase sigma factors"/>
    <property type="match status" value="1"/>
</dbReference>
<dbReference type="Pfam" id="PF08281">
    <property type="entry name" value="Sigma70_r4_2"/>
    <property type="match status" value="1"/>
</dbReference>
<dbReference type="Pfam" id="PF04542">
    <property type="entry name" value="Sigma70_r2"/>
    <property type="match status" value="1"/>
</dbReference>
<dbReference type="STRING" id="390241.SAMN04488023_12538"/>
<dbReference type="GO" id="GO:0016987">
    <property type="term" value="F:sigma factor activity"/>
    <property type="evidence" value="ECO:0007669"/>
    <property type="project" value="UniProtKB-KW"/>
</dbReference>
<sequence>MIAFILTQIKSENPAPATADLEKQLIAGLRNNELSAFTQLYKMYSATLFGVIMKVVNQQETAEDLLQEAFLKIRRYIGSYDEKKSRLFTWMLNISRNTAIDHLRLKSSRQMRSNLLFEDVEKELDNHSHSFNTDTVGVKKLLEGLLPKHKQMIDLFYYKGYTHSEIAELLEMPLGSVKTAIRQAILNLRMVFDVK</sequence>
<dbReference type="InterPro" id="IPR039425">
    <property type="entry name" value="RNA_pol_sigma-70-like"/>
</dbReference>
<dbReference type="PANTHER" id="PTHR43133:SF62">
    <property type="entry name" value="RNA POLYMERASE SIGMA FACTOR SIGZ"/>
    <property type="match status" value="1"/>
</dbReference>
<dbReference type="InterPro" id="IPR013249">
    <property type="entry name" value="RNA_pol_sigma70_r4_t2"/>
</dbReference>
<dbReference type="GO" id="GO:0006352">
    <property type="term" value="P:DNA-templated transcription initiation"/>
    <property type="evidence" value="ECO:0007669"/>
    <property type="project" value="InterPro"/>
</dbReference>
<keyword evidence="8" id="KW-1185">Reference proteome</keyword>
<dbReference type="CDD" id="cd06171">
    <property type="entry name" value="Sigma70_r4"/>
    <property type="match status" value="1"/>
</dbReference>
<evidence type="ECO:0000256" key="1">
    <source>
        <dbReference type="ARBA" id="ARBA00010641"/>
    </source>
</evidence>
<dbReference type="SUPFAM" id="SSF88946">
    <property type="entry name" value="Sigma2 domain of RNA polymerase sigma factors"/>
    <property type="match status" value="1"/>
</dbReference>
<dbReference type="EMBL" id="FOGG01000025">
    <property type="protein sequence ID" value="SES01806.1"/>
    <property type="molecule type" value="Genomic_DNA"/>
</dbReference>
<dbReference type="PANTHER" id="PTHR43133">
    <property type="entry name" value="RNA POLYMERASE ECF-TYPE SIGMA FACTO"/>
    <property type="match status" value="1"/>
</dbReference>
<proteinExistence type="inferred from homology"/>
<dbReference type="Gene3D" id="1.10.1740.10">
    <property type="match status" value="1"/>
</dbReference>
<evidence type="ECO:0000313" key="8">
    <source>
        <dbReference type="Proteomes" id="UP000199572"/>
    </source>
</evidence>
<dbReference type="OrthoDB" id="9790423at2"/>
<evidence type="ECO:0000256" key="3">
    <source>
        <dbReference type="ARBA" id="ARBA00023082"/>
    </source>
</evidence>
<comment type="similarity">
    <text evidence="1">Belongs to the sigma-70 factor family. ECF subfamily.</text>
</comment>
<keyword evidence="2" id="KW-0805">Transcription regulation</keyword>
<evidence type="ECO:0000259" key="5">
    <source>
        <dbReference type="Pfam" id="PF04542"/>
    </source>
</evidence>
<dbReference type="AlphaFoldDB" id="A0A1H9TXF5"/>
<dbReference type="InterPro" id="IPR014284">
    <property type="entry name" value="RNA_pol_sigma-70_dom"/>
</dbReference>
<keyword evidence="3" id="KW-0731">Sigma factor</keyword>
<dbReference type="InterPro" id="IPR036388">
    <property type="entry name" value="WH-like_DNA-bd_sf"/>
</dbReference>
<gene>
    <name evidence="7" type="ORF">SAMN04488023_12538</name>
</gene>
<evidence type="ECO:0000313" key="7">
    <source>
        <dbReference type="EMBL" id="SES01806.1"/>
    </source>
</evidence>
<dbReference type="RefSeq" id="WP_090886684.1">
    <property type="nucleotide sequence ID" value="NZ_FOGG01000025.1"/>
</dbReference>
<dbReference type="GO" id="GO:0003677">
    <property type="term" value="F:DNA binding"/>
    <property type="evidence" value="ECO:0007669"/>
    <property type="project" value="InterPro"/>
</dbReference>
<evidence type="ECO:0000259" key="6">
    <source>
        <dbReference type="Pfam" id="PF08281"/>
    </source>
</evidence>
<evidence type="ECO:0000256" key="4">
    <source>
        <dbReference type="ARBA" id="ARBA00023163"/>
    </source>
</evidence>
<reference evidence="7 8" key="1">
    <citation type="submission" date="2016-10" db="EMBL/GenBank/DDBJ databases">
        <authorList>
            <person name="de Groot N.N."/>
        </authorList>
    </citation>
    <scope>NUCLEOTIDE SEQUENCE [LARGE SCALE GENOMIC DNA]</scope>
    <source>
        <strain evidence="7 8">DSM 18610</strain>
    </source>
</reference>
<keyword evidence="4" id="KW-0804">Transcription</keyword>
<feature type="domain" description="RNA polymerase sigma-70 region 2" evidence="5">
    <location>
        <begin position="40"/>
        <end position="106"/>
    </location>
</feature>
<dbReference type="Proteomes" id="UP000199572">
    <property type="component" value="Unassembled WGS sequence"/>
</dbReference>
<name>A0A1H9TXF5_9SPHI</name>
<evidence type="ECO:0000256" key="2">
    <source>
        <dbReference type="ARBA" id="ARBA00023015"/>
    </source>
</evidence>
<dbReference type="InterPro" id="IPR007627">
    <property type="entry name" value="RNA_pol_sigma70_r2"/>
</dbReference>
<dbReference type="Gene3D" id="1.10.10.10">
    <property type="entry name" value="Winged helix-like DNA-binding domain superfamily/Winged helix DNA-binding domain"/>
    <property type="match status" value="1"/>
</dbReference>
<dbReference type="InterPro" id="IPR013325">
    <property type="entry name" value="RNA_pol_sigma_r2"/>
</dbReference>
<accession>A0A1H9TXF5</accession>
<protein>
    <submittedName>
        <fullName evidence="7">RNA polymerase sigma-70 factor, ECF subfamily</fullName>
    </submittedName>
</protein>
<organism evidence="7 8">
    <name type="scientific">Pedobacter rhizosphaerae</name>
    <dbReference type="NCBI Taxonomy" id="390241"/>
    <lineage>
        <taxon>Bacteria</taxon>
        <taxon>Pseudomonadati</taxon>
        <taxon>Bacteroidota</taxon>
        <taxon>Sphingobacteriia</taxon>
        <taxon>Sphingobacteriales</taxon>
        <taxon>Sphingobacteriaceae</taxon>
        <taxon>Pedobacter</taxon>
    </lineage>
</organism>